<protein>
    <submittedName>
        <fullName evidence="2">FHA domain protein</fullName>
    </submittedName>
</protein>
<evidence type="ECO:0000313" key="2">
    <source>
        <dbReference type="EMBL" id="SHM41948.1"/>
    </source>
</evidence>
<dbReference type="PROSITE" id="PS50006">
    <property type="entry name" value="FHA_DOMAIN"/>
    <property type="match status" value="1"/>
</dbReference>
<accession>A0A1M7IMY0</accession>
<dbReference type="Proteomes" id="UP000184420">
    <property type="component" value="Unassembled WGS sequence"/>
</dbReference>
<dbReference type="InterPro" id="IPR000253">
    <property type="entry name" value="FHA_dom"/>
</dbReference>
<evidence type="ECO:0000259" key="1">
    <source>
        <dbReference type="PROSITE" id="PS50006"/>
    </source>
</evidence>
<dbReference type="SMART" id="SM00240">
    <property type="entry name" value="FHA"/>
    <property type="match status" value="1"/>
</dbReference>
<dbReference type="SUPFAM" id="SSF49879">
    <property type="entry name" value="SMAD/FHA domain"/>
    <property type="match status" value="1"/>
</dbReference>
<dbReference type="Pfam" id="PF00498">
    <property type="entry name" value="FHA"/>
    <property type="match status" value="1"/>
</dbReference>
<keyword evidence="3" id="KW-1185">Reference proteome</keyword>
<reference evidence="2 3" key="1">
    <citation type="submission" date="2016-11" db="EMBL/GenBank/DDBJ databases">
        <authorList>
            <person name="Jaros S."/>
            <person name="Januszkiewicz K."/>
            <person name="Wedrychowicz H."/>
        </authorList>
    </citation>
    <scope>NUCLEOTIDE SEQUENCE [LARGE SCALE GENOMIC DNA]</scope>
    <source>
        <strain evidence="2 3">DSM 27406</strain>
    </source>
</reference>
<dbReference type="STRING" id="1419482.SAMN05444266_10825"/>
<organism evidence="2 3">
    <name type="scientific">Chitinophaga jiangningensis</name>
    <dbReference type="NCBI Taxonomy" id="1419482"/>
    <lineage>
        <taxon>Bacteria</taxon>
        <taxon>Pseudomonadati</taxon>
        <taxon>Bacteroidota</taxon>
        <taxon>Chitinophagia</taxon>
        <taxon>Chitinophagales</taxon>
        <taxon>Chitinophagaceae</taxon>
        <taxon>Chitinophaga</taxon>
    </lineage>
</organism>
<dbReference type="AlphaFoldDB" id="A0A1M7IMY0"/>
<evidence type="ECO:0000313" key="3">
    <source>
        <dbReference type="Proteomes" id="UP000184420"/>
    </source>
</evidence>
<dbReference type="RefSeq" id="WP_073084814.1">
    <property type="nucleotide sequence ID" value="NZ_FRBL01000008.1"/>
</dbReference>
<dbReference type="CDD" id="cd00060">
    <property type="entry name" value="FHA"/>
    <property type="match status" value="1"/>
</dbReference>
<sequence>MASIINVVTEELIVLTPLFTVGRNASLVNLHLSFGDVSQSHATLLWSREGWQLRDHSRNGTLLDGEHIWQRTVRLTKNHTLQFGSDAQTKWKLMDLEPPFPFLKSLNRRNHIIRLSFATALPDQVQHEAAIYFLPEKGWVYEREGNVNTLAHGHKIVFADDEWEFVSITEMEDTVDQQSLIAGARLMFYLSLNEEHIRMELQLNPHHSLDLGSRSHNYLLLSLARKRYNDHLRQLPDADQGWCTIDEITEDLSREMQKEIDVYFLNLQIFRLRKQLCEIPEIGYLFSNIIERRSGEIRLGHPYFSIIKGNHKEADVTSLR</sequence>
<name>A0A1M7IMY0_9BACT</name>
<dbReference type="EMBL" id="FRBL01000008">
    <property type="protein sequence ID" value="SHM41948.1"/>
    <property type="molecule type" value="Genomic_DNA"/>
</dbReference>
<dbReference type="OrthoDB" id="273564at2"/>
<dbReference type="Gene3D" id="2.60.200.20">
    <property type="match status" value="1"/>
</dbReference>
<proteinExistence type="predicted"/>
<dbReference type="InterPro" id="IPR008984">
    <property type="entry name" value="SMAD_FHA_dom_sf"/>
</dbReference>
<feature type="domain" description="FHA" evidence="1">
    <location>
        <begin position="19"/>
        <end position="68"/>
    </location>
</feature>
<gene>
    <name evidence="2" type="ORF">SAMN05444266_10825</name>
</gene>